<dbReference type="EMBL" id="JMSN01000103">
    <property type="protein sequence ID" value="KDN39532.1"/>
    <property type="molecule type" value="Genomic_DNA"/>
</dbReference>
<gene>
    <name evidence="1" type="ORF">K437DRAFT_10562</name>
</gene>
<organism evidence="1 2">
    <name type="scientific">Tilletiaria anomala (strain ATCC 24038 / CBS 436.72 / UBC 951)</name>
    <dbReference type="NCBI Taxonomy" id="1037660"/>
    <lineage>
        <taxon>Eukaryota</taxon>
        <taxon>Fungi</taxon>
        <taxon>Dikarya</taxon>
        <taxon>Basidiomycota</taxon>
        <taxon>Ustilaginomycotina</taxon>
        <taxon>Exobasidiomycetes</taxon>
        <taxon>Georgefischeriales</taxon>
        <taxon>Tilletiariaceae</taxon>
        <taxon>Tilletiaria</taxon>
    </lineage>
</organism>
<dbReference type="GeneID" id="25261249"/>
<sequence length="190" mass="20757">MRVWVPSRSGNAQLRSDGLGLVFVNCDKDAVGNWLKLHFVGCRSSRRCVEYGRALSIKVDQVRDLYRWCVPAELEDALDGCAHDFASRVTSALLASFGGTLQHAVVLQDSSELAIGTRTDVQGSTASRGWVGRGRLWEWHRGCQVAVGGPMRGERVTASTSGSDAMTQLHKCVCGPQLPGLRWIQKSLQS</sequence>
<accession>A0A066VCQ8</accession>
<dbReference type="RefSeq" id="XP_013241059.1">
    <property type="nucleotide sequence ID" value="XM_013385605.1"/>
</dbReference>
<comment type="caution">
    <text evidence="1">The sequence shown here is derived from an EMBL/GenBank/DDBJ whole genome shotgun (WGS) entry which is preliminary data.</text>
</comment>
<evidence type="ECO:0000313" key="1">
    <source>
        <dbReference type="EMBL" id="KDN39532.1"/>
    </source>
</evidence>
<proteinExistence type="predicted"/>
<name>A0A066VCQ8_TILAU</name>
<keyword evidence="2" id="KW-1185">Reference proteome</keyword>
<reference evidence="1 2" key="1">
    <citation type="submission" date="2014-05" db="EMBL/GenBank/DDBJ databases">
        <title>Draft genome sequence of a rare smut relative, Tilletiaria anomala UBC 951.</title>
        <authorList>
            <consortium name="DOE Joint Genome Institute"/>
            <person name="Toome M."/>
            <person name="Kuo A."/>
            <person name="Henrissat B."/>
            <person name="Lipzen A."/>
            <person name="Tritt A."/>
            <person name="Yoshinaga Y."/>
            <person name="Zane M."/>
            <person name="Barry K."/>
            <person name="Grigoriev I.V."/>
            <person name="Spatafora J.W."/>
            <person name="Aimea M.C."/>
        </authorList>
    </citation>
    <scope>NUCLEOTIDE SEQUENCE [LARGE SCALE GENOMIC DNA]</scope>
    <source>
        <strain evidence="1 2">UBC 951</strain>
    </source>
</reference>
<dbReference type="HOGENOM" id="CLU_1428910_0_0_1"/>
<evidence type="ECO:0000313" key="2">
    <source>
        <dbReference type="Proteomes" id="UP000027361"/>
    </source>
</evidence>
<dbReference type="AlphaFoldDB" id="A0A066VCQ8"/>
<dbReference type="InParanoid" id="A0A066VCQ8"/>
<dbReference type="Proteomes" id="UP000027361">
    <property type="component" value="Unassembled WGS sequence"/>
</dbReference>
<protein>
    <submittedName>
        <fullName evidence="1">Uncharacterized protein</fullName>
    </submittedName>
</protein>